<dbReference type="AlphaFoldDB" id="A0A8J3LPY2"/>
<dbReference type="RefSeq" id="WP_166388288.1">
    <property type="nucleotide sequence ID" value="NZ_BAAATT010000004.1"/>
</dbReference>
<comment type="caution">
    <text evidence="1">The sequence shown here is derived from an EMBL/GenBank/DDBJ whole genome shotgun (WGS) entry which is preliminary data.</text>
</comment>
<proteinExistence type="predicted"/>
<dbReference type="Proteomes" id="UP000660339">
    <property type="component" value="Unassembled WGS sequence"/>
</dbReference>
<gene>
    <name evidence="1" type="ORF">Cme02nite_69420</name>
</gene>
<name>A0A8J3LPY2_9ACTN</name>
<evidence type="ECO:0008006" key="3">
    <source>
        <dbReference type="Google" id="ProtNLM"/>
    </source>
</evidence>
<accession>A0A8J3LPY2</accession>
<sequence length="136" mass="14642">MIERVGVEGLSRLSRSLKQVSSDAPKALRIALNGASDYLITEARPLIPSRTGAARASLKAASTRTAVRVSEGGPKAPYMPWLDYGGKTGPNRSVERPFRKEGRYLYPTLRKGNAEFTNILQGALVRVAEGAGLEVS</sequence>
<organism evidence="1 2">
    <name type="scientific">Catellatospora methionotrophica</name>
    <dbReference type="NCBI Taxonomy" id="121620"/>
    <lineage>
        <taxon>Bacteria</taxon>
        <taxon>Bacillati</taxon>
        <taxon>Actinomycetota</taxon>
        <taxon>Actinomycetes</taxon>
        <taxon>Micromonosporales</taxon>
        <taxon>Micromonosporaceae</taxon>
        <taxon>Catellatospora</taxon>
    </lineage>
</organism>
<protein>
    <recommendedName>
        <fullName evidence="3">HK97 gp10 family phage protein</fullName>
    </recommendedName>
</protein>
<dbReference type="EMBL" id="BONJ01000041">
    <property type="protein sequence ID" value="GIG18610.1"/>
    <property type="molecule type" value="Genomic_DNA"/>
</dbReference>
<reference evidence="1" key="1">
    <citation type="submission" date="2021-01" db="EMBL/GenBank/DDBJ databases">
        <title>Whole genome shotgun sequence of Catellatospora methionotrophica NBRC 14553.</title>
        <authorList>
            <person name="Komaki H."/>
            <person name="Tamura T."/>
        </authorList>
    </citation>
    <scope>NUCLEOTIDE SEQUENCE</scope>
    <source>
        <strain evidence="1">NBRC 14553</strain>
    </source>
</reference>
<evidence type="ECO:0000313" key="1">
    <source>
        <dbReference type="EMBL" id="GIG18610.1"/>
    </source>
</evidence>
<keyword evidence="2" id="KW-1185">Reference proteome</keyword>
<evidence type="ECO:0000313" key="2">
    <source>
        <dbReference type="Proteomes" id="UP000660339"/>
    </source>
</evidence>